<organism evidence="2">
    <name type="scientific">marine sediment metagenome</name>
    <dbReference type="NCBI Taxonomy" id="412755"/>
    <lineage>
        <taxon>unclassified sequences</taxon>
        <taxon>metagenomes</taxon>
        <taxon>ecological metagenomes</taxon>
    </lineage>
</organism>
<keyword evidence="1" id="KW-1133">Transmembrane helix</keyword>
<accession>A0A0F9C895</accession>
<gene>
    <name evidence="2" type="ORF">LCGC14_2353940</name>
</gene>
<protein>
    <recommendedName>
        <fullName evidence="3">DUF304 domain-containing protein</fullName>
    </recommendedName>
</protein>
<dbReference type="AlphaFoldDB" id="A0A0F9C895"/>
<keyword evidence="1" id="KW-0472">Membrane</keyword>
<comment type="caution">
    <text evidence="2">The sequence shown here is derived from an EMBL/GenBank/DDBJ whole genome shotgun (WGS) entry which is preliminary data.</text>
</comment>
<proteinExistence type="predicted"/>
<feature type="transmembrane region" description="Helical" evidence="1">
    <location>
        <begin position="21"/>
        <end position="38"/>
    </location>
</feature>
<feature type="non-terminal residue" evidence="2">
    <location>
        <position position="1"/>
    </location>
</feature>
<evidence type="ECO:0000313" key="2">
    <source>
        <dbReference type="EMBL" id="KKL45608.1"/>
    </source>
</evidence>
<keyword evidence="1" id="KW-0812">Transmembrane</keyword>
<dbReference type="EMBL" id="LAZR01034328">
    <property type="protein sequence ID" value="KKL45608.1"/>
    <property type="molecule type" value="Genomic_DNA"/>
</dbReference>
<name>A0A0F9C895_9ZZZZ</name>
<evidence type="ECO:0000256" key="1">
    <source>
        <dbReference type="SAM" id="Phobius"/>
    </source>
</evidence>
<evidence type="ECO:0008006" key="3">
    <source>
        <dbReference type="Google" id="ProtNLM"/>
    </source>
</evidence>
<reference evidence="2" key="1">
    <citation type="journal article" date="2015" name="Nature">
        <title>Complex archaea that bridge the gap between prokaryotes and eukaryotes.</title>
        <authorList>
            <person name="Spang A."/>
            <person name="Saw J.H."/>
            <person name="Jorgensen S.L."/>
            <person name="Zaremba-Niedzwiedzka K."/>
            <person name="Martijn J."/>
            <person name="Lind A.E."/>
            <person name="van Eijk R."/>
            <person name="Schleper C."/>
            <person name="Guy L."/>
            <person name="Ettema T.J."/>
        </authorList>
    </citation>
    <scope>NUCLEOTIDE SEQUENCE</scope>
</reference>
<sequence>NKLSYRLVSSLRKFDMQLMDWVILFCFIISAISLYFSFGSKFYDPEKVLIDMGDHVFISHLPKARLHKKYGKTISKSFVTKIQLAGNYVTLFNNSGNAIDIWAPKDKLAKPIFEQAKNIFKNAETVEINC</sequence>